<feature type="signal peptide" evidence="1">
    <location>
        <begin position="1"/>
        <end position="24"/>
    </location>
</feature>
<keyword evidence="1" id="KW-0732">Signal</keyword>
<evidence type="ECO:0000313" key="2">
    <source>
        <dbReference type="EMBL" id="OQV18735.1"/>
    </source>
</evidence>
<keyword evidence="3" id="KW-1185">Reference proteome</keyword>
<dbReference type="EMBL" id="MTYJ01000046">
    <property type="protein sequence ID" value="OQV18735.1"/>
    <property type="molecule type" value="Genomic_DNA"/>
</dbReference>
<feature type="chain" id="PRO_5011986293" evidence="1">
    <location>
        <begin position="25"/>
        <end position="218"/>
    </location>
</feature>
<sequence>MSTSVSLYVLLLSGWPVFLTHVTGDDACAADLKYKIITQNWANGVGVVYGLGSQHADDPNPGVYLKAIIGIASHIDFNVFANANHANDSAALQAACLAVHTPYAQNIANAGFDTNNFFAATDTISGEDDFHAILVNYILAQTNMYEAYKASLYAKNPTRYQSVVIGFKTNELHQDDAVARRDGAACVKWGARTSHFGELALRSGSDKSTDCATPFLLP</sequence>
<name>A0A1W0WU59_HYPEX</name>
<evidence type="ECO:0000256" key="1">
    <source>
        <dbReference type="SAM" id="SignalP"/>
    </source>
</evidence>
<organism evidence="2 3">
    <name type="scientific">Hypsibius exemplaris</name>
    <name type="common">Freshwater tardigrade</name>
    <dbReference type="NCBI Taxonomy" id="2072580"/>
    <lineage>
        <taxon>Eukaryota</taxon>
        <taxon>Metazoa</taxon>
        <taxon>Ecdysozoa</taxon>
        <taxon>Tardigrada</taxon>
        <taxon>Eutardigrada</taxon>
        <taxon>Parachela</taxon>
        <taxon>Hypsibioidea</taxon>
        <taxon>Hypsibiidae</taxon>
        <taxon>Hypsibius</taxon>
    </lineage>
</organism>
<comment type="caution">
    <text evidence="2">The sequence shown here is derived from an EMBL/GenBank/DDBJ whole genome shotgun (WGS) entry which is preliminary data.</text>
</comment>
<gene>
    <name evidence="2" type="ORF">BV898_07174</name>
</gene>
<protein>
    <submittedName>
        <fullName evidence="2">Uncharacterized protein</fullName>
    </submittedName>
</protein>
<dbReference type="AlphaFoldDB" id="A0A1W0WU59"/>
<accession>A0A1W0WU59</accession>
<evidence type="ECO:0000313" key="3">
    <source>
        <dbReference type="Proteomes" id="UP000192578"/>
    </source>
</evidence>
<proteinExistence type="predicted"/>
<dbReference type="Proteomes" id="UP000192578">
    <property type="component" value="Unassembled WGS sequence"/>
</dbReference>
<reference evidence="3" key="1">
    <citation type="submission" date="2017-01" db="EMBL/GenBank/DDBJ databases">
        <title>Comparative genomics of anhydrobiosis in the tardigrade Hypsibius dujardini.</title>
        <authorList>
            <person name="Yoshida Y."/>
            <person name="Koutsovoulos G."/>
            <person name="Laetsch D."/>
            <person name="Stevens L."/>
            <person name="Kumar S."/>
            <person name="Horikawa D."/>
            <person name="Ishino K."/>
            <person name="Komine S."/>
            <person name="Tomita M."/>
            <person name="Blaxter M."/>
            <person name="Arakawa K."/>
        </authorList>
    </citation>
    <scope>NUCLEOTIDE SEQUENCE [LARGE SCALE GENOMIC DNA]</scope>
    <source>
        <strain evidence="3">Z151</strain>
    </source>
</reference>